<protein>
    <submittedName>
        <fullName evidence="2">Nucleotide-binding protein</fullName>
    </submittedName>
</protein>
<comment type="caution">
    <text evidence="2">The sequence shown here is derived from an EMBL/GenBank/DDBJ whole genome shotgun (WGS) entry which is preliminary data.</text>
</comment>
<keyword evidence="3" id="KW-1185">Reference proteome</keyword>
<evidence type="ECO:0000313" key="2">
    <source>
        <dbReference type="EMBL" id="MEJ4100743.1"/>
    </source>
</evidence>
<proteinExistence type="predicted"/>
<evidence type="ECO:0000256" key="1">
    <source>
        <dbReference type="SAM" id="MobiDB-lite"/>
    </source>
</evidence>
<organism evidence="2 3">
    <name type="scientific">Corynebacterium mastitidis</name>
    <dbReference type="NCBI Taxonomy" id="161890"/>
    <lineage>
        <taxon>Bacteria</taxon>
        <taxon>Bacillati</taxon>
        <taxon>Actinomycetota</taxon>
        <taxon>Actinomycetes</taxon>
        <taxon>Mycobacteriales</taxon>
        <taxon>Corynebacteriaceae</taxon>
        <taxon>Corynebacterium</taxon>
    </lineage>
</organism>
<feature type="region of interest" description="Disordered" evidence="1">
    <location>
        <begin position="147"/>
        <end position="177"/>
    </location>
</feature>
<dbReference type="RefSeq" id="WP_337890903.1">
    <property type="nucleotide sequence ID" value="NZ_JBAHVI010000010.1"/>
</dbReference>
<dbReference type="Pfam" id="PF11848">
    <property type="entry name" value="DUF3368"/>
    <property type="match status" value="1"/>
</dbReference>
<dbReference type="EMBL" id="JBAHVJ010000011">
    <property type="protein sequence ID" value="MEJ4100743.1"/>
    <property type="molecule type" value="Genomic_DNA"/>
</dbReference>
<sequence length="177" mass="19256">MLKFLVGDAPAVMPESVEREMLFQQASDPRLEQITRAGWIGVDRCNDLGFLRDFARYEQRLVPTGSERNRGECGVLALARARGWMAVLDDAAPRTIAEEEGIGKTGTLGLLCRAIREERLTVPMVERLTDDLIEGCYYLPFGPGSSTPGPGSGGLSEPLVVRATRGPGGTAPRARWP</sequence>
<evidence type="ECO:0000313" key="3">
    <source>
        <dbReference type="Proteomes" id="UP001359781"/>
    </source>
</evidence>
<reference evidence="2 3" key="1">
    <citation type="submission" date="2024-02" db="EMBL/GenBank/DDBJ databases">
        <title>Whole genome sequencing and characterization of Corynebacterium isolated from the ocular surface of dry eye disease sufferers.</title>
        <authorList>
            <person name="Naqvi M."/>
        </authorList>
    </citation>
    <scope>NUCLEOTIDE SEQUENCE [LARGE SCALE GENOMIC DNA]</scope>
    <source>
        <strain evidence="2 3">PCRF</strain>
    </source>
</reference>
<dbReference type="InterPro" id="IPR021799">
    <property type="entry name" value="PIN-like_prokaryotic"/>
</dbReference>
<name>A0ABU8P0G1_9CORY</name>
<feature type="compositionally biased region" description="Low complexity" evidence="1">
    <location>
        <begin position="147"/>
        <end position="159"/>
    </location>
</feature>
<accession>A0ABU8P0G1</accession>
<dbReference type="Proteomes" id="UP001359781">
    <property type="component" value="Unassembled WGS sequence"/>
</dbReference>
<gene>
    <name evidence="2" type="ORF">V5S96_10305</name>
</gene>